<dbReference type="EMBL" id="AP019309">
    <property type="protein sequence ID" value="BBH27466.1"/>
    <property type="molecule type" value="Genomic_DNA"/>
</dbReference>
<organism evidence="2 3">
    <name type="scientific">Intestinibaculum porci</name>
    <dbReference type="NCBI Taxonomy" id="2487118"/>
    <lineage>
        <taxon>Bacteria</taxon>
        <taxon>Bacillati</taxon>
        <taxon>Bacillota</taxon>
        <taxon>Erysipelotrichia</taxon>
        <taxon>Erysipelotrichales</taxon>
        <taxon>Erysipelotrichaceae</taxon>
        <taxon>Intestinibaculum</taxon>
    </lineage>
</organism>
<dbReference type="InParanoid" id="A0A3G9JA74"/>
<evidence type="ECO:0000313" key="3">
    <source>
        <dbReference type="Proteomes" id="UP000268059"/>
    </source>
</evidence>
<evidence type="ECO:0000259" key="1">
    <source>
        <dbReference type="Pfam" id="PF00082"/>
    </source>
</evidence>
<gene>
    <name evidence="2" type="ORF">SG0102_24000</name>
</gene>
<dbReference type="InterPro" id="IPR036852">
    <property type="entry name" value="Peptidase_S8/S53_dom_sf"/>
</dbReference>
<sequence length="85" mass="9525">MCLNIFDNVIRRGYVLDFFHKPDIASYGGDYNERINTYGGNGLAQVYGTSFASAWIARKLCFLIDVMKFPIEIAKALIIDSAACH</sequence>
<feature type="domain" description="Peptidase S8/S53" evidence="1">
    <location>
        <begin position="12"/>
        <end position="81"/>
    </location>
</feature>
<evidence type="ECO:0000313" key="2">
    <source>
        <dbReference type="EMBL" id="BBH27466.1"/>
    </source>
</evidence>
<dbReference type="Proteomes" id="UP000268059">
    <property type="component" value="Chromosome"/>
</dbReference>
<proteinExistence type="predicted"/>
<reference evidence="2 3" key="1">
    <citation type="submission" date="2018-11" db="EMBL/GenBank/DDBJ databases">
        <title>Novel Erysipelotrichaceae bacterium isolated from small intestine of a swine.</title>
        <authorList>
            <person name="Kim J.S."/>
            <person name="Choe H."/>
            <person name="Lee Y.R."/>
            <person name="Kim K.M."/>
            <person name="Park D.S."/>
        </authorList>
    </citation>
    <scope>NUCLEOTIDE SEQUENCE [LARGE SCALE GENOMIC DNA]</scope>
    <source>
        <strain evidence="2 3">SG0102</strain>
    </source>
</reference>
<dbReference type="Pfam" id="PF00082">
    <property type="entry name" value="Peptidase_S8"/>
    <property type="match status" value="1"/>
</dbReference>
<dbReference type="RefSeq" id="WP_125120185.1">
    <property type="nucleotide sequence ID" value="NZ_AP019309.1"/>
</dbReference>
<dbReference type="SUPFAM" id="SSF52743">
    <property type="entry name" value="Subtilisin-like"/>
    <property type="match status" value="1"/>
</dbReference>
<dbReference type="GO" id="GO:0006508">
    <property type="term" value="P:proteolysis"/>
    <property type="evidence" value="ECO:0007669"/>
    <property type="project" value="InterPro"/>
</dbReference>
<dbReference type="OrthoDB" id="9759014at2"/>
<accession>A0A3G9JA74</accession>
<keyword evidence="3" id="KW-1185">Reference proteome</keyword>
<dbReference type="KEGG" id="ebm:SG0102_24000"/>
<protein>
    <recommendedName>
        <fullName evidence="1">Peptidase S8/S53 domain-containing protein</fullName>
    </recommendedName>
</protein>
<dbReference type="InterPro" id="IPR000209">
    <property type="entry name" value="Peptidase_S8/S53_dom"/>
</dbReference>
<dbReference type="AlphaFoldDB" id="A0A3G9JA74"/>
<name>A0A3G9JA74_9FIRM</name>
<dbReference type="GO" id="GO:0004252">
    <property type="term" value="F:serine-type endopeptidase activity"/>
    <property type="evidence" value="ECO:0007669"/>
    <property type="project" value="InterPro"/>
</dbReference>